<feature type="transmembrane region" description="Helical" evidence="7">
    <location>
        <begin position="159"/>
        <end position="178"/>
    </location>
</feature>
<evidence type="ECO:0000256" key="5">
    <source>
        <dbReference type="ARBA" id="ARBA00023136"/>
    </source>
</evidence>
<evidence type="ECO:0000256" key="4">
    <source>
        <dbReference type="ARBA" id="ARBA00022989"/>
    </source>
</evidence>
<gene>
    <name evidence="8" type="ORF">RSSL_01962</name>
</gene>
<feature type="compositionally biased region" description="Basic residues" evidence="6">
    <location>
        <begin position="469"/>
        <end position="484"/>
    </location>
</feature>
<protein>
    <submittedName>
        <fullName evidence="8">Rod shape-determining protein rodA</fullName>
    </submittedName>
</protein>
<dbReference type="GO" id="GO:0008360">
    <property type="term" value="P:regulation of cell shape"/>
    <property type="evidence" value="ECO:0007669"/>
    <property type="project" value="UniProtKB-KW"/>
</dbReference>
<feature type="compositionally biased region" description="Basic and acidic residues" evidence="6">
    <location>
        <begin position="443"/>
        <end position="457"/>
    </location>
</feature>
<dbReference type="EMBL" id="ALIF01000001">
    <property type="protein sequence ID" value="EJO16942.1"/>
    <property type="molecule type" value="Genomic_DNA"/>
</dbReference>
<evidence type="ECO:0000256" key="3">
    <source>
        <dbReference type="ARBA" id="ARBA00022960"/>
    </source>
</evidence>
<evidence type="ECO:0000313" key="8">
    <source>
        <dbReference type="EMBL" id="EJO16942.1"/>
    </source>
</evidence>
<organism evidence="8 9">
    <name type="scientific">Streptococcus salivarius K12</name>
    <dbReference type="NCBI Taxonomy" id="1200793"/>
    <lineage>
        <taxon>Bacteria</taxon>
        <taxon>Bacillati</taxon>
        <taxon>Bacillota</taxon>
        <taxon>Bacilli</taxon>
        <taxon>Lactobacillales</taxon>
        <taxon>Streptococcaceae</taxon>
        <taxon>Streptococcus</taxon>
    </lineage>
</organism>
<dbReference type="GO" id="GO:0051301">
    <property type="term" value="P:cell division"/>
    <property type="evidence" value="ECO:0007669"/>
    <property type="project" value="InterPro"/>
</dbReference>
<evidence type="ECO:0000313" key="9">
    <source>
        <dbReference type="Proteomes" id="UP000006983"/>
    </source>
</evidence>
<dbReference type="InterPro" id="IPR018365">
    <property type="entry name" value="Cell_cycle_FtsW-rel_CS"/>
</dbReference>
<name>J7SIK1_STRSL</name>
<keyword evidence="9" id="KW-1185">Reference proteome</keyword>
<feature type="transmembrane region" description="Helical" evidence="7">
    <location>
        <begin position="294"/>
        <end position="320"/>
    </location>
</feature>
<sequence length="484" mass="53775">MLNLYFGVHMAKSKNTIESRIDYSILLPVLILLLVGLVSIFIATNFDYPKNLVQVMSQQVLWIFLGSVLAFVVMLFNTEFLWKVTPWLYIFGLGLMVLPLVFYSPALVASTGAKNWVSIGSVTLFQPSEFMKISYILFLSRIGVWAKQGKEVTNLQDDWLLLFQYVAVTLPVLGLLVLQGDMGTALVFLAILAGIVVVSGISWRIILPVVLAFATGLALFVMVFTTDWGKEAMLKMGVQTYQINRISAWLDPFTYADGIAFQQTQGMISIGTGGIYGKGFNHLELNVPVRESDMIFTVIAEDFGLVGGGLVLLTYLFLIYRMLRVTFKSNNRFYTFISTGFIMMIVFHIFENIGAAVGILPLTGIPLPFISQGGSSLISNLIGVGLVLSMAYQTNLNEENKILLAMSRRMRTSGTSQVKPVSKSKSKKNKPSKSVTKASQELVKAKDKVDKATEKMRQTISQNTPSIHQGKRRKGSKKKPTRKH</sequence>
<dbReference type="GO" id="GO:0032153">
    <property type="term" value="C:cell division site"/>
    <property type="evidence" value="ECO:0007669"/>
    <property type="project" value="TreeGrafter"/>
</dbReference>
<dbReference type="PROSITE" id="PS00428">
    <property type="entry name" value="FTSW_RODA_SPOVE"/>
    <property type="match status" value="1"/>
</dbReference>
<keyword evidence="5 7" id="KW-0472">Membrane</keyword>
<dbReference type="AlphaFoldDB" id="J7SIK1"/>
<keyword evidence="3" id="KW-0133">Cell shape</keyword>
<feature type="compositionally biased region" description="Basic residues" evidence="6">
    <location>
        <begin position="422"/>
        <end position="431"/>
    </location>
</feature>
<dbReference type="GO" id="GO:0015648">
    <property type="term" value="F:lipid-linked peptidoglycan transporter activity"/>
    <property type="evidence" value="ECO:0007669"/>
    <property type="project" value="TreeGrafter"/>
</dbReference>
<evidence type="ECO:0000256" key="2">
    <source>
        <dbReference type="ARBA" id="ARBA00022692"/>
    </source>
</evidence>
<dbReference type="PANTHER" id="PTHR30474:SF1">
    <property type="entry name" value="PEPTIDOGLYCAN GLYCOSYLTRANSFERASE MRDB"/>
    <property type="match status" value="1"/>
</dbReference>
<evidence type="ECO:0000256" key="1">
    <source>
        <dbReference type="ARBA" id="ARBA00004141"/>
    </source>
</evidence>
<reference evidence="8 9" key="1">
    <citation type="journal article" date="2012" name="J. Bacteriol.">
        <title>Genome Sequence of the Lantibiotic Bacteriocin Producer Streptococcus salivarius Strain K12.</title>
        <authorList>
            <person name="Barretto C."/>
            <person name="Alvarez-Martin P."/>
            <person name="Foata F."/>
            <person name="Renault P."/>
            <person name="Berger B."/>
        </authorList>
    </citation>
    <scope>NUCLEOTIDE SEQUENCE [LARGE SCALE GENOMIC DNA]</scope>
    <source>
        <strain evidence="8 9">K12</strain>
    </source>
</reference>
<dbReference type="PANTHER" id="PTHR30474">
    <property type="entry name" value="CELL CYCLE PROTEIN"/>
    <property type="match status" value="1"/>
</dbReference>
<feature type="transmembrane region" description="Helical" evidence="7">
    <location>
        <begin position="184"/>
        <end position="201"/>
    </location>
</feature>
<keyword evidence="4 7" id="KW-1133">Transmembrane helix</keyword>
<feature type="compositionally biased region" description="Polar residues" evidence="6">
    <location>
        <begin position="458"/>
        <end position="467"/>
    </location>
</feature>
<proteinExistence type="predicted"/>
<dbReference type="PATRIC" id="fig|1200793.3.peg.826"/>
<comment type="subcellular location">
    <subcellularLocation>
        <location evidence="1">Membrane</location>
        <topology evidence="1">Multi-pass membrane protein</topology>
    </subcellularLocation>
</comment>
<feature type="transmembrane region" description="Helical" evidence="7">
    <location>
        <begin position="130"/>
        <end position="147"/>
    </location>
</feature>
<feature type="transmembrane region" description="Helical" evidence="7">
    <location>
        <begin position="21"/>
        <end position="43"/>
    </location>
</feature>
<dbReference type="InterPro" id="IPR001182">
    <property type="entry name" value="FtsW/RodA"/>
</dbReference>
<comment type="caution">
    <text evidence="8">The sequence shown here is derived from an EMBL/GenBank/DDBJ whole genome shotgun (WGS) entry which is preliminary data.</text>
</comment>
<feature type="transmembrane region" description="Helical" evidence="7">
    <location>
        <begin position="206"/>
        <end position="226"/>
    </location>
</feature>
<dbReference type="Pfam" id="PF01098">
    <property type="entry name" value="FTSW_RODA_SPOVE"/>
    <property type="match status" value="1"/>
</dbReference>
<dbReference type="Proteomes" id="UP000006983">
    <property type="component" value="Unassembled WGS sequence"/>
</dbReference>
<feature type="transmembrane region" description="Helical" evidence="7">
    <location>
        <begin position="88"/>
        <end position="110"/>
    </location>
</feature>
<accession>J7SIK1</accession>
<feature type="region of interest" description="Disordered" evidence="6">
    <location>
        <begin position="411"/>
        <end position="484"/>
    </location>
</feature>
<feature type="transmembrane region" description="Helical" evidence="7">
    <location>
        <begin position="370"/>
        <end position="392"/>
    </location>
</feature>
<evidence type="ECO:0000256" key="6">
    <source>
        <dbReference type="SAM" id="MobiDB-lite"/>
    </source>
</evidence>
<feature type="transmembrane region" description="Helical" evidence="7">
    <location>
        <begin position="55"/>
        <end position="76"/>
    </location>
</feature>
<dbReference type="GO" id="GO:0005886">
    <property type="term" value="C:plasma membrane"/>
    <property type="evidence" value="ECO:0007669"/>
    <property type="project" value="TreeGrafter"/>
</dbReference>
<feature type="transmembrane region" description="Helical" evidence="7">
    <location>
        <begin position="332"/>
        <end position="350"/>
    </location>
</feature>
<keyword evidence="2 7" id="KW-0812">Transmembrane</keyword>
<evidence type="ECO:0000256" key="7">
    <source>
        <dbReference type="SAM" id="Phobius"/>
    </source>
</evidence>